<organism evidence="1 2">
    <name type="scientific">Chitinophaga parva</name>
    <dbReference type="NCBI Taxonomy" id="2169414"/>
    <lineage>
        <taxon>Bacteria</taxon>
        <taxon>Pseudomonadati</taxon>
        <taxon>Bacteroidota</taxon>
        <taxon>Chitinophagia</taxon>
        <taxon>Chitinophagales</taxon>
        <taxon>Chitinophagaceae</taxon>
        <taxon>Chitinophaga</taxon>
    </lineage>
</organism>
<gene>
    <name evidence="1" type="ORF">DCC81_22180</name>
</gene>
<dbReference type="EMBL" id="QCYK01000003">
    <property type="protein sequence ID" value="PUZ23113.1"/>
    <property type="molecule type" value="Genomic_DNA"/>
</dbReference>
<reference evidence="1 2" key="1">
    <citation type="submission" date="2018-04" db="EMBL/GenBank/DDBJ databases">
        <title>Chitinophaga fuyangensis sp. nov., isolated from soil in a chemical factory.</title>
        <authorList>
            <person name="Chen K."/>
        </authorList>
    </citation>
    <scope>NUCLEOTIDE SEQUENCE [LARGE SCALE GENOMIC DNA]</scope>
    <source>
        <strain evidence="1 2">LY-1</strain>
    </source>
</reference>
<accession>A0A2T7BDE3</accession>
<dbReference type="AlphaFoldDB" id="A0A2T7BDE3"/>
<evidence type="ECO:0000313" key="1">
    <source>
        <dbReference type="EMBL" id="PUZ23113.1"/>
    </source>
</evidence>
<keyword evidence="2" id="KW-1185">Reference proteome</keyword>
<evidence type="ECO:0000313" key="2">
    <source>
        <dbReference type="Proteomes" id="UP000244450"/>
    </source>
</evidence>
<sequence length="72" mass="8113">MITVKQAGTDKKKSCCDNGVPVRKKCVLPYKDAKDKIAKQALGHLKTGMRIYTYSAWESTELPLTAQRLTKR</sequence>
<name>A0A2T7BDE3_9BACT</name>
<dbReference type="Proteomes" id="UP000244450">
    <property type="component" value="Unassembled WGS sequence"/>
</dbReference>
<proteinExistence type="predicted"/>
<comment type="caution">
    <text evidence="1">The sequence shown here is derived from an EMBL/GenBank/DDBJ whole genome shotgun (WGS) entry which is preliminary data.</text>
</comment>
<protein>
    <submittedName>
        <fullName evidence="1">Uncharacterized protein</fullName>
    </submittedName>
</protein>